<dbReference type="AlphaFoldDB" id="G7V9F5"/>
<dbReference type="KEGG" id="tli:Tlie_0772"/>
<keyword evidence="1" id="KW-0175">Coiled coil</keyword>
<dbReference type="eggNOG" id="COG3956">
    <property type="taxonomic scope" value="Bacteria"/>
</dbReference>
<dbReference type="GO" id="GO:0046052">
    <property type="term" value="P:UTP catabolic process"/>
    <property type="evidence" value="ECO:0007669"/>
    <property type="project" value="TreeGrafter"/>
</dbReference>
<dbReference type="GO" id="GO:0046076">
    <property type="term" value="P:dTTP catabolic process"/>
    <property type="evidence" value="ECO:0007669"/>
    <property type="project" value="TreeGrafter"/>
</dbReference>
<dbReference type="FunFam" id="1.10.287.1080:FF:000001">
    <property type="entry name" value="Nucleoside triphosphate pyrophosphohydrolase"/>
    <property type="match status" value="1"/>
</dbReference>
<dbReference type="STRING" id="580340.Tlie_0772"/>
<evidence type="ECO:0000259" key="2">
    <source>
        <dbReference type="Pfam" id="PF03819"/>
    </source>
</evidence>
<dbReference type="PANTHER" id="PTHR30522:SF0">
    <property type="entry name" value="NUCLEOSIDE TRIPHOSPHATE PYROPHOSPHOHYDROLASE"/>
    <property type="match status" value="1"/>
</dbReference>
<dbReference type="OrthoDB" id="9808939at2"/>
<dbReference type="GO" id="GO:0006950">
    <property type="term" value="P:response to stress"/>
    <property type="evidence" value="ECO:0007669"/>
    <property type="project" value="UniProtKB-ARBA"/>
</dbReference>
<dbReference type="Proteomes" id="UP000005868">
    <property type="component" value="Chromosome"/>
</dbReference>
<gene>
    <name evidence="3" type="ordered locus">Tlie_0772</name>
</gene>
<dbReference type="InterPro" id="IPR048015">
    <property type="entry name" value="NTP-PPase_MazG-like_N"/>
</dbReference>
<dbReference type="InterPro" id="IPR011551">
    <property type="entry name" value="NTP_PyrPHydrolase_MazG"/>
</dbReference>
<dbReference type="InterPro" id="IPR004518">
    <property type="entry name" value="MazG-like_dom"/>
</dbReference>
<protein>
    <submittedName>
        <fullName evidence="3">MazG family protein</fullName>
    </submittedName>
</protein>
<evidence type="ECO:0000313" key="4">
    <source>
        <dbReference type="Proteomes" id="UP000005868"/>
    </source>
</evidence>
<dbReference type="PANTHER" id="PTHR30522">
    <property type="entry name" value="NUCLEOSIDE TRIPHOSPHATE PYROPHOSPHOHYDROLASE"/>
    <property type="match status" value="1"/>
</dbReference>
<dbReference type="EMBL" id="CP003096">
    <property type="protein sequence ID" value="AER66505.1"/>
    <property type="molecule type" value="Genomic_DNA"/>
</dbReference>
<dbReference type="GO" id="GO:0047429">
    <property type="term" value="F:nucleoside triphosphate diphosphatase activity"/>
    <property type="evidence" value="ECO:0007669"/>
    <property type="project" value="InterPro"/>
</dbReference>
<reference evidence="3 4" key="2">
    <citation type="journal article" date="2012" name="Stand. Genomic Sci.">
        <title>Genome sequence of the moderately thermophilic, amino-acid-degrading and sulfur-reducing bacterium Thermovirga lienii type strain (Cas60314(T)).</title>
        <authorList>
            <person name="Goker M."/>
            <person name="Saunders E."/>
            <person name="Lapidus A."/>
            <person name="Nolan M."/>
            <person name="Lucas S."/>
            <person name="Hammon N."/>
            <person name="Deshpande S."/>
            <person name="Cheng J.F."/>
            <person name="Han C."/>
            <person name="Tapia R."/>
            <person name="Goodwin L.A."/>
            <person name="Pitluck S."/>
            <person name="Liolios K."/>
            <person name="Mavromatis K."/>
            <person name="Pagani I."/>
            <person name="Ivanova N."/>
            <person name="Mikhailova N."/>
            <person name="Pati A."/>
            <person name="Chen A."/>
            <person name="Palaniappan K."/>
            <person name="Land M."/>
            <person name="Chang Y.J."/>
            <person name="Jeffries C.D."/>
            <person name="Brambilla E.M."/>
            <person name="Rohde M."/>
            <person name="Spring S."/>
            <person name="Detter J.C."/>
            <person name="Woyke T."/>
            <person name="Bristow J."/>
            <person name="Eisen J.A."/>
            <person name="Markowitz V."/>
            <person name="Hugenholtz P."/>
            <person name="Kyrpides N.C."/>
            <person name="Klenk H.P."/>
        </authorList>
    </citation>
    <scope>NUCLEOTIDE SEQUENCE [LARGE SCALE GENOMIC DNA]</scope>
    <source>
        <strain evidence="4">ATCC BAA-1197 / DSM 17291 / Cas60314</strain>
    </source>
</reference>
<evidence type="ECO:0000256" key="1">
    <source>
        <dbReference type="SAM" id="Coils"/>
    </source>
</evidence>
<dbReference type="Gene3D" id="1.10.287.1080">
    <property type="entry name" value="MazG-like"/>
    <property type="match status" value="2"/>
</dbReference>
<dbReference type="HOGENOM" id="CLU_038356_0_1_0"/>
<accession>G7V9F5</accession>
<dbReference type="CDD" id="cd11529">
    <property type="entry name" value="NTP-PPase_MazG_Cterm"/>
    <property type="match status" value="1"/>
</dbReference>
<feature type="coiled-coil region" evidence="1">
    <location>
        <begin position="171"/>
        <end position="198"/>
    </location>
</feature>
<dbReference type="InterPro" id="IPR048011">
    <property type="entry name" value="NTP-PPase_MazG-like_C"/>
</dbReference>
<reference evidence="4" key="1">
    <citation type="submission" date="2011-10" db="EMBL/GenBank/DDBJ databases">
        <title>The complete genome of chromosome of Thermovirga lienii DSM 17291.</title>
        <authorList>
            <consortium name="US DOE Joint Genome Institute (JGI-PGF)"/>
            <person name="Lucas S."/>
            <person name="Copeland A."/>
            <person name="Lapidus A."/>
            <person name="Glavina del Rio T."/>
            <person name="Dalin E."/>
            <person name="Tice H."/>
            <person name="Bruce D."/>
            <person name="Goodwin L."/>
            <person name="Pitluck S."/>
            <person name="Peters L."/>
            <person name="Mikhailova N."/>
            <person name="Saunders E."/>
            <person name="Kyrpides N."/>
            <person name="Mavromatis K."/>
            <person name="Ivanova N."/>
            <person name="Last F.I."/>
            <person name="Brettin T."/>
            <person name="Detter J.C."/>
            <person name="Han C."/>
            <person name="Larimer F."/>
            <person name="Land M."/>
            <person name="Hauser L."/>
            <person name="Markowitz V."/>
            <person name="Cheng J.-F."/>
            <person name="Hugenholtz P."/>
            <person name="Woyke T."/>
            <person name="Wu D."/>
            <person name="Spring S."/>
            <person name="Schroeder M."/>
            <person name="Brambilla E.-M."/>
            <person name="Klenk H.-P."/>
            <person name="Eisen J.A."/>
        </authorList>
    </citation>
    <scope>NUCLEOTIDE SEQUENCE [LARGE SCALE GENOMIC DNA]</scope>
    <source>
        <strain evidence="4">ATCC BAA-1197 / DSM 17291 / Cas60314</strain>
    </source>
</reference>
<dbReference type="GO" id="GO:0006203">
    <property type="term" value="P:dGTP catabolic process"/>
    <property type="evidence" value="ECO:0007669"/>
    <property type="project" value="TreeGrafter"/>
</dbReference>
<name>G7V9F5_THELD</name>
<dbReference type="GO" id="GO:0046061">
    <property type="term" value="P:dATP catabolic process"/>
    <property type="evidence" value="ECO:0007669"/>
    <property type="project" value="TreeGrafter"/>
</dbReference>
<sequence length="267" mass="30893">MTDRDKLGKKLANLLDVMEKLRAPEGCPWDREQTMESLKPYIIEEAYELVEAIDREDLQEIEEECGDLLLQVVFVSQLAKENKAFDFDSVIERLTSKLIRRHPHVFGSVEVDSSDAVRKNWEKIKKEERKEGRKDTSVLAGIPKKLPALIRALQIQERAAKVGFDWPHGDLAPLFDKLQEEVEELKEAKEKGEDSKIEEELGDLLFIVVNLARHLGKDAEICLQKANDKFTKRFKFIEETVEKSGKRWSDFSLEDLEALWQRSKVDI</sequence>
<dbReference type="SUPFAM" id="SSF101386">
    <property type="entry name" value="all-alpha NTP pyrophosphatases"/>
    <property type="match status" value="2"/>
</dbReference>
<keyword evidence="4" id="KW-1185">Reference proteome</keyword>
<evidence type="ECO:0000313" key="3">
    <source>
        <dbReference type="EMBL" id="AER66505.1"/>
    </source>
</evidence>
<proteinExistence type="predicted"/>
<feature type="domain" description="NTP pyrophosphohydrolase MazG-like" evidence="2">
    <location>
        <begin position="176"/>
        <end position="233"/>
    </location>
</feature>
<dbReference type="GO" id="GO:0046047">
    <property type="term" value="P:TTP catabolic process"/>
    <property type="evidence" value="ECO:0007669"/>
    <property type="project" value="TreeGrafter"/>
</dbReference>
<dbReference type="CDD" id="cd11528">
    <property type="entry name" value="NTP-PPase_MazG_Nterm"/>
    <property type="match status" value="1"/>
</dbReference>
<dbReference type="NCBIfam" id="TIGR00444">
    <property type="entry name" value="mazG"/>
    <property type="match status" value="1"/>
</dbReference>
<organism evidence="3 4">
    <name type="scientific">Thermovirga lienii (strain ATCC BAA-1197 / DSM 17291 / Cas60314)</name>
    <dbReference type="NCBI Taxonomy" id="580340"/>
    <lineage>
        <taxon>Bacteria</taxon>
        <taxon>Thermotogati</taxon>
        <taxon>Synergistota</taxon>
        <taxon>Synergistia</taxon>
        <taxon>Synergistales</taxon>
        <taxon>Thermovirgaceae</taxon>
        <taxon>Thermovirga</taxon>
    </lineage>
</organism>
<dbReference type="FunFam" id="1.10.287.1080:FF:000003">
    <property type="entry name" value="Nucleoside triphosphate pyrophosphohydrolase"/>
    <property type="match status" value="1"/>
</dbReference>
<dbReference type="GO" id="GO:0046081">
    <property type="term" value="P:dUTP catabolic process"/>
    <property type="evidence" value="ECO:0007669"/>
    <property type="project" value="TreeGrafter"/>
</dbReference>
<feature type="domain" description="NTP pyrophosphohydrolase MazG-like" evidence="2">
    <location>
        <begin position="33"/>
        <end position="106"/>
    </location>
</feature>
<dbReference type="NCBIfam" id="NF007113">
    <property type="entry name" value="PRK09562.1"/>
    <property type="match status" value="1"/>
</dbReference>
<dbReference type="Pfam" id="PF03819">
    <property type="entry name" value="MazG"/>
    <property type="match status" value="2"/>
</dbReference>